<sequence length="66" mass="7734">MFFLLLKLLKLIMKTSFQSKFEKKIIIFHSQSYEEVVYRDCRVAISRVEALLLPQRDAGKSISNVL</sequence>
<dbReference type="EMBL" id="FR872616">
    <property type="protein sequence ID" value="CCB90457.1"/>
    <property type="molecule type" value="Genomic_DNA"/>
</dbReference>
<dbReference type="AlphaFoldDB" id="F8LAE7"/>
<reference evidence="1" key="1">
    <citation type="submission" date="2011-05" db="EMBL/GenBank/DDBJ databases">
        <title>Unity in variety -- the pan-genome of the Chlamydiae.</title>
        <authorList>
            <person name="Collingro A."/>
            <person name="Tischler P."/>
            <person name="Weinmaier T."/>
            <person name="Penz T."/>
            <person name="Heinz E."/>
            <person name="Brunham R.C."/>
            <person name="Read T.D."/>
            <person name="Bavoil P.M."/>
            <person name="Sachse K."/>
            <person name="Kahane S."/>
            <person name="Friedman M.G."/>
            <person name="Rattei T."/>
            <person name="Myers G.S.A."/>
            <person name="Horn M."/>
        </authorList>
    </citation>
    <scope>NUCLEOTIDE SEQUENCE</scope>
    <source>
        <strain evidence="1">2032/99</strain>
    </source>
</reference>
<protein>
    <submittedName>
        <fullName evidence="1">Uncharacterized protein</fullName>
    </submittedName>
</protein>
<accession>F8LAE7</accession>
<name>F8LAE7_9BACT</name>
<gene>
    <name evidence="1" type="ORF">WCH_BB07730</name>
</gene>
<proteinExistence type="predicted"/>
<evidence type="ECO:0000313" key="1">
    <source>
        <dbReference type="EMBL" id="CCB90457.1"/>
    </source>
</evidence>
<organism evidence="1">
    <name type="scientific">Waddlia chondrophila 2032/99</name>
    <dbReference type="NCBI Taxonomy" id="765953"/>
    <lineage>
        <taxon>Bacteria</taxon>
        <taxon>Pseudomonadati</taxon>
        <taxon>Chlamydiota</taxon>
        <taxon>Chlamydiia</taxon>
        <taxon>Parachlamydiales</taxon>
        <taxon>Waddliaceae</taxon>
        <taxon>Waddlia</taxon>
    </lineage>
</organism>